<feature type="region of interest" description="Disordered" evidence="1">
    <location>
        <begin position="16"/>
        <end position="49"/>
    </location>
</feature>
<proteinExistence type="predicted"/>
<protein>
    <submittedName>
        <fullName evidence="2 3">Uncharacterized protein</fullName>
    </submittedName>
</protein>
<keyword evidence="4" id="KW-1185">Reference proteome</keyword>
<dbReference type="EnsemblMetazoa" id="ASIC012309-RA">
    <property type="protein sequence ID" value="ASIC012309-PA"/>
    <property type="gene ID" value="ASIC012309"/>
</dbReference>
<dbReference type="EMBL" id="ATLV01019597">
    <property type="status" value="NOT_ANNOTATED_CDS"/>
    <property type="molecule type" value="Genomic_DNA"/>
</dbReference>
<feature type="compositionally biased region" description="Basic residues" evidence="1">
    <location>
        <begin position="82"/>
        <end position="94"/>
    </location>
</feature>
<name>A0A084W2C4_ANOSI</name>
<dbReference type="EMBL" id="KE525275">
    <property type="protein sequence ID" value="KFB44368.1"/>
    <property type="molecule type" value="Genomic_DNA"/>
</dbReference>
<evidence type="ECO:0000313" key="4">
    <source>
        <dbReference type="Proteomes" id="UP000030765"/>
    </source>
</evidence>
<reference evidence="2 4" key="1">
    <citation type="journal article" date="2014" name="BMC Genomics">
        <title>Genome sequence of Anopheles sinensis provides insight into genetics basis of mosquito competence for malaria parasites.</title>
        <authorList>
            <person name="Zhou D."/>
            <person name="Zhang D."/>
            <person name="Ding G."/>
            <person name="Shi L."/>
            <person name="Hou Q."/>
            <person name="Ye Y."/>
            <person name="Xu Y."/>
            <person name="Zhou H."/>
            <person name="Xiong C."/>
            <person name="Li S."/>
            <person name="Yu J."/>
            <person name="Hong S."/>
            <person name="Yu X."/>
            <person name="Zou P."/>
            <person name="Chen C."/>
            <person name="Chang X."/>
            <person name="Wang W."/>
            <person name="Lv Y."/>
            <person name="Sun Y."/>
            <person name="Ma L."/>
            <person name="Shen B."/>
            <person name="Zhu C."/>
        </authorList>
    </citation>
    <scope>NUCLEOTIDE SEQUENCE [LARGE SCALE GENOMIC DNA]</scope>
</reference>
<evidence type="ECO:0000256" key="1">
    <source>
        <dbReference type="SAM" id="MobiDB-lite"/>
    </source>
</evidence>
<organism evidence="2">
    <name type="scientific">Anopheles sinensis</name>
    <name type="common">Mosquito</name>
    <dbReference type="NCBI Taxonomy" id="74873"/>
    <lineage>
        <taxon>Eukaryota</taxon>
        <taxon>Metazoa</taxon>
        <taxon>Ecdysozoa</taxon>
        <taxon>Arthropoda</taxon>
        <taxon>Hexapoda</taxon>
        <taxon>Insecta</taxon>
        <taxon>Pterygota</taxon>
        <taxon>Neoptera</taxon>
        <taxon>Endopterygota</taxon>
        <taxon>Diptera</taxon>
        <taxon>Nematocera</taxon>
        <taxon>Culicoidea</taxon>
        <taxon>Culicidae</taxon>
        <taxon>Anophelinae</taxon>
        <taxon>Anopheles</taxon>
    </lineage>
</organism>
<feature type="region of interest" description="Disordered" evidence="1">
    <location>
        <begin position="68"/>
        <end position="94"/>
    </location>
</feature>
<dbReference type="Proteomes" id="UP000030765">
    <property type="component" value="Unassembled WGS sequence"/>
</dbReference>
<evidence type="ECO:0000313" key="2">
    <source>
        <dbReference type="EMBL" id="KFB44368.1"/>
    </source>
</evidence>
<accession>A0A084W2C4</accession>
<dbReference type="AlphaFoldDB" id="A0A084W2C4"/>
<gene>
    <name evidence="2" type="ORF">ZHAS_00012309</name>
</gene>
<evidence type="ECO:0000313" key="3">
    <source>
        <dbReference type="EnsemblMetazoa" id="ASIC012309-PA"/>
    </source>
</evidence>
<sequence>MNRTYVSFRIRGWENPYKNPQSDLRSADEGGCAGCESTPDTPGFPPAMTTAGAKKNVVFSTGCTVKKLRSPTASRGSTDFQHRRKNNGRLRVGH</sequence>
<reference evidence="3" key="2">
    <citation type="submission" date="2020-05" db="UniProtKB">
        <authorList>
            <consortium name="EnsemblMetazoa"/>
        </authorList>
    </citation>
    <scope>IDENTIFICATION</scope>
</reference>
<dbReference type="VEuPathDB" id="VectorBase:ASIC012309"/>